<dbReference type="AlphaFoldDB" id="A0A1G2R8W0"/>
<dbReference type="Proteomes" id="UP000178529">
    <property type="component" value="Unassembled WGS sequence"/>
</dbReference>
<dbReference type="InterPro" id="IPR029063">
    <property type="entry name" value="SAM-dependent_MTases_sf"/>
</dbReference>
<reference evidence="7 8" key="1">
    <citation type="journal article" date="2016" name="Nat. Commun.">
        <title>Thousands of microbial genomes shed light on interconnected biogeochemical processes in an aquifer system.</title>
        <authorList>
            <person name="Anantharaman K."/>
            <person name="Brown C.T."/>
            <person name="Hug L.A."/>
            <person name="Sharon I."/>
            <person name="Castelle C.J."/>
            <person name="Probst A.J."/>
            <person name="Thomas B.C."/>
            <person name="Singh A."/>
            <person name="Wilkins M.J."/>
            <person name="Karaoz U."/>
            <person name="Brodie E.L."/>
            <person name="Williams K.H."/>
            <person name="Hubbard S.S."/>
            <person name="Banfield J.F."/>
        </authorList>
    </citation>
    <scope>NUCLEOTIDE SEQUENCE [LARGE SCALE GENOMIC DNA]</scope>
</reference>
<dbReference type="InterPro" id="IPR023397">
    <property type="entry name" value="SAM-dep_MeTrfase_MraW_recog"/>
</dbReference>
<dbReference type="EMBL" id="MHTY01000001">
    <property type="protein sequence ID" value="OHA69280.1"/>
    <property type="molecule type" value="Genomic_DNA"/>
</dbReference>
<comment type="caution">
    <text evidence="7">The sequence shown here is derived from an EMBL/GenBank/DDBJ whole genome shotgun (WGS) entry which is preliminary data.</text>
</comment>
<comment type="similarity">
    <text evidence="1 6">Belongs to the methyltransferase superfamily. RsmH family.</text>
</comment>
<name>A0A1G2R8W0_9BACT</name>
<feature type="binding site" evidence="6">
    <location>
        <begin position="30"/>
        <end position="32"/>
    </location>
    <ligand>
        <name>S-adenosyl-L-methionine</name>
        <dbReference type="ChEBI" id="CHEBI:59789"/>
    </ligand>
</feature>
<feature type="binding site" evidence="6">
    <location>
        <position position="93"/>
    </location>
    <ligand>
        <name>S-adenosyl-L-methionine</name>
        <dbReference type="ChEBI" id="CHEBI:59789"/>
    </ligand>
</feature>
<dbReference type="GO" id="GO:0071424">
    <property type="term" value="F:rRNA (cytosine-N4-)-methyltransferase activity"/>
    <property type="evidence" value="ECO:0007669"/>
    <property type="project" value="UniProtKB-UniRule"/>
</dbReference>
<organism evidence="7 8">
    <name type="scientific">Candidatus Wildermuthbacteria bacterium RIFCSPHIGHO2_02_FULL_48_16</name>
    <dbReference type="NCBI Taxonomy" id="1802453"/>
    <lineage>
        <taxon>Bacteria</taxon>
        <taxon>Candidatus Wildermuthiibacteriota</taxon>
    </lineage>
</organism>
<evidence type="ECO:0000256" key="3">
    <source>
        <dbReference type="ARBA" id="ARBA00022603"/>
    </source>
</evidence>
<dbReference type="Gene3D" id="3.40.50.150">
    <property type="entry name" value="Vaccinia Virus protein VP39"/>
    <property type="match status" value="1"/>
</dbReference>
<evidence type="ECO:0000313" key="8">
    <source>
        <dbReference type="Proteomes" id="UP000178529"/>
    </source>
</evidence>
<comment type="subcellular location">
    <subcellularLocation>
        <location evidence="6">Cytoplasm</location>
    </subcellularLocation>
</comment>
<protein>
    <recommendedName>
        <fullName evidence="6">Ribosomal RNA small subunit methyltransferase H</fullName>
        <ecNumber evidence="6">2.1.1.199</ecNumber>
    </recommendedName>
    <alternativeName>
        <fullName evidence="6">16S rRNA m(4)C1402 methyltransferase</fullName>
    </alternativeName>
    <alternativeName>
        <fullName evidence="6">rRNA (cytosine-N(4)-)-methyltransferase RsmH</fullName>
    </alternativeName>
</protein>
<evidence type="ECO:0000256" key="5">
    <source>
        <dbReference type="ARBA" id="ARBA00022691"/>
    </source>
</evidence>
<evidence type="ECO:0000256" key="1">
    <source>
        <dbReference type="ARBA" id="ARBA00010396"/>
    </source>
</evidence>
<dbReference type="Pfam" id="PF01795">
    <property type="entry name" value="Methyltransf_5"/>
    <property type="match status" value="1"/>
</dbReference>
<evidence type="ECO:0000313" key="7">
    <source>
        <dbReference type="EMBL" id="OHA69280.1"/>
    </source>
</evidence>
<evidence type="ECO:0000256" key="2">
    <source>
        <dbReference type="ARBA" id="ARBA00022552"/>
    </source>
</evidence>
<dbReference type="GO" id="GO:0005737">
    <property type="term" value="C:cytoplasm"/>
    <property type="evidence" value="ECO:0007669"/>
    <property type="project" value="UniProtKB-SubCell"/>
</dbReference>
<dbReference type="PANTHER" id="PTHR11265">
    <property type="entry name" value="S-ADENOSYL-METHYLTRANSFERASE MRAW"/>
    <property type="match status" value="1"/>
</dbReference>
<sequence>MHVPVLKQEVLEYLDPKPNENFVDATLGFGGHTEAILEKTAPRGKVLGIEWDPEAISRISKQERLILVNDSYSHLEEIVKREKFPKISGILFDLGMSSSQLEESKRGFSFQKNEVLDMRFNPEHGLDAKKILNFWSRFDIQGILKDYGEEQFAESIARHIVEARKRSPIVRTFQLVEVIKAATPKWYHRKKLHPATKTFQALRIASNNELENLKAVLPQAVSLLSPGGRLLVISFHSLEDRIVKNFFRQDRRLQIRTKKPVVASFKEQKANPRSRSAKLRVAIRIQENEI</sequence>
<feature type="binding site" evidence="6">
    <location>
        <position position="50"/>
    </location>
    <ligand>
        <name>S-adenosyl-L-methionine</name>
        <dbReference type="ChEBI" id="CHEBI:59789"/>
    </ligand>
</feature>
<dbReference type="PANTHER" id="PTHR11265:SF0">
    <property type="entry name" value="12S RRNA N4-METHYLCYTIDINE METHYLTRANSFERASE"/>
    <property type="match status" value="1"/>
</dbReference>
<keyword evidence="3 6" id="KW-0489">Methyltransferase</keyword>
<dbReference type="EC" id="2.1.1.199" evidence="6"/>
<proteinExistence type="inferred from homology"/>
<dbReference type="NCBIfam" id="TIGR00006">
    <property type="entry name" value="16S rRNA (cytosine(1402)-N(4))-methyltransferase RsmH"/>
    <property type="match status" value="1"/>
</dbReference>
<dbReference type="InterPro" id="IPR002903">
    <property type="entry name" value="RsmH"/>
</dbReference>
<evidence type="ECO:0000256" key="6">
    <source>
        <dbReference type="HAMAP-Rule" id="MF_01007"/>
    </source>
</evidence>
<comment type="catalytic activity">
    <reaction evidence="6">
        <text>cytidine(1402) in 16S rRNA + S-adenosyl-L-methionine = N(4)-methylcytidine(1402) in 16S rRNA + S-adenosyl-L-homocysteine + H(+)</text>
        <dbReference type="Rhea" id="RHEA:42928"/>
        <dbReference type="Rhea" id="RHEA-COMP:10286"/>
        <dbReference type="Rhea" id="RHEA-COMP:10287"/>
        <dbReference type="ChEBI" id="CHEBI:15378"/>
        <dbReference type="ChEBI" id="CHEBI:57856"/>
        <dbReference type="ChEBI" id="CHEBI:59789"/>
        <dbReference type="ChEBI" id="CHEBI:74506"/>
        <dbReference type="ChEBI" id="CHEBI:82748"/>
        <dbReference type="EC" id="2.1.1.199"/>
    </reaction>
</comment>
<dbReference type="Gene3D" id="1.10.150.170">
    <property type="entry name" value="Putative methyltransferase TM0872, insert domain"/>
    <property type="match status" value="1"/>
</dbReference>
<dbReference type="SUPFAM" id="SSF53335">
    <property type="entry name" value="S-adenosyl-L-methionine-dependent methyltransferases"/>
    <property type="match status" value="1"/>
</dbReference>
<feature type="binding site" evidence="6">
    <location>
        <position position="100"/>
    </location>
    <ligand>
        <name>S-adenosyl-L-methionine</name>
        <dbReference type="ChEBI" id="CHEBI:59789"/>
    </ligand>
</feature>
<dbReference type="HAMAP" id="MF_01007">
    <property type="entry name" value="16SrRNA_methyltr_H"/>
    <property type="match status" value="1"/>
</dbReference>
<accession>A0A1G2R8W0</accession>
<keyword evidence="6" id="KW-0963">Cytoplasm</keyword>
<keyword evidence="2 6" id="KW-0698">rRNA processing</keyword>
<evidence type="ECO:0000256" key="4">
    <source>
        <dbReference type="ARBA" id="ARBA00022679"/>
    </source>
</evidence>
<dbReference type="SUPFAM" id="SSF81799">
    <property type="entry name" value="Putative methyltransferase TM0872, insert domain"/>
    <property type="match status" value="1"/>
</dbReference>
<keyword evidence="5 6" id="KW-0949">S-adenosyl-L-methionine</keyword>
<feature type="binding site" evidence="6">
    <location>
        <position position="72"/>
    </location>
    <ligand>
        <name>S-adenosyl-L-methionine</name>
        <dbReference type="ChEBI" id="CHEBI:59789"/>
    </ligand>
</feature>
<dbReference type="PIRSF" id="PIRSF004486">
    <property type="entry name" value="MraW"/>
    <property type="match status" value="1"/>
</dbReference>
<comment type="function">
    <text evidence="6">Specifically methylates the N4 position of cytidine in position 1402 (C1402) of 16S rRNA.</text>
</comment>
<keyword evidence="4 6" id="KW-0808">Transferase</keyword>
<gene>
    <name evidence="6" type="primary">rsmH</name>
    <name evidence="7" type="ORF">A3J68_01830</name>
</gene>
<dbReference type="GO" id="GO:0070475">
    <property type="term" value="P:rRNA base methylation"/>
    <property type="evidence" value="ECO:0007669"/>
    <property type="project" value="UniProtKB-UniRule"/>
</dbReference>